<proteinExistence type="predicted"/>
<protein>
    <submittedName>
        <fullName evidence="2">Uncharacterized protein</fullName>
    </submittedName>
</protein>
<gene>
    <name evidence="2" type="ordered locus">Slin_4009</name>
</gene>
<evidence type="ECO:0000256" key="1">
    <source>
        <dbReference type="SAM" id="Phobius"/>
    </source>
</evidence>
<accession>D2QIS3</accession>
<dbReference type="AlphaFoldDB" id="D2QIS3"/>
<dbReference type="EMBL" id="CP001769">
    <property type="protein sequence ID" value="ADB39999.1"/>
    <property type="molecule type" value="Genomic_DNA"/>
</dbReference>
<dbReference type="HOGENOM" id="CLU_3348780_0_0_10"/>
<sequence>MPAESSRQLGKYAALLLIVYLRLNPAVVEGYAGVKSF</sequence>
<keyword evidence="1" id="KW-1133">Transmembrane helix</keyword>
<name>D2QIS3_SPILD</name>
<reference evidence="2 3" key="1">
    <citation type="journal article" date="2010" name="Stand. Genomic Sci.">
        <title>Complete genome sequence of Spirosoma linguale type strain (1).</title>
        <authorList>
            <person name="Lail K."/>
            <person name="Sikorski J."/>
            <person name="Saunders E."/>
            <person name="Lapidus A."/>
            <person name="Glavina Del Rio T."/>
            <person name="Copeland A."/>
            <person name="Tice H."/>
            <person name="Cheng J.-F."/>
            <person name="Lucas S."/>
            <person name="Nolan M."/>
            <person name="Bruce D."/>
            <person name="Goodwin L."/>
            <person name="Pitluck S."/>
            <person name="Ivanova N."/>
            <person name="Mavromatis K."/>
            <person name="Ovchinnikova G."/>
            <person name="Pati A."/>
            <person name="Chen A."/>
            <person name="Palaniappan K."/>
            <person name="Land M."/>
            <person name="Hauser L."/>
            <person name="Chang Y.-J."/>
            <person name="Jeffries C.D."/>
            <person name="Chain P."/>
            <person name="Brettin T."/>
            <person name="Detter J.C."/>
            <person name="Schuetze A."/>
            <person name="Rohde M."/>
            <person name="Tindall B.J."/>
            <person name="Goeker M."/>
            <person name="Bristow J."/>
            <person name="Eisen J.A."/>
            <person name="Markowitz V."/>
            <person name="Hugenholtz P."/>
            <person name="Kyrpides N.C."/>
            <person name="Klenk H.-P."/>
            <person name="Chen F."/>
        </authorList>
    </citation>
    <scope>NUCLEOTIDE SEQUENCE [LARGE SCALE GENOMIC DNA]</scope>
    <source>
        <strain evidence="3">ATCC 33905 / DSM 74 / LMG 10896 / Claus 1</strain>
    </source>
</reference>
<organism evidence="2 3">
    <name type="scientific">Spirosoma linguale (strain ATCC 33905 / DSM 74 / LMG 10896 / Claus 1)</name>
    <dbReference type="NCBI Taxonomy" id="504472"/>
    <lineage>
        <taxon>Bacteria</taxon>
        <taxon>Pseudomonadati</taxon>
        <taxon>Bacteroidota</taxon>
        <taxon>Cytophagia</taxon>
        <taxon>Cytophagales</taxon>
        <taxon>Cytophagaceae</taxon>
        <taxon>Spirosoma</taxon>
    </lineage>
</organism>
<evidence type="ECO:0000313" key="2">
    <source>
        <dbReference type="EMBL" id="ADB39999.1"/>
    </source>
</evidence>
<keyword evidence="1" id="KW-0472">Membrane</keyword>
<dbReference type="KEGG" id="sli:Slin_4009"/>
<keyword evidence="3" id="KW-1185">Reference proteome</keyword>
<keyword evidence="1" id="KW-0812">Transmembrane</keyword>
<dbReference type="Proteomes" id="UP000002028">
    <property type="component" value="Chromosome"/>
</dbReference>
<evidence type="ECO:0000313" key="3">
    <source>
        <dbReference type="Proteomes" id="UP000002028"/>
    </source>
</evidence>
<feature type="transmembrane region" description="Helical" evidence="1">
    <location>
        <begin position="12"/>
        <end position="34"/>
    </location>
</feature>